<dbReference type="PANTHER" id="PTHR30061:SF50">
    <property type="entry name" value="MALTOSE_MALTODEXTRIN-BINDING PERIPLASMIC PROTEIN"/>
    <property type="match status" value="1"/>
</dbReference>
<dbReference type="CDD" id="cd13585">
    <property type="entry name" value="PBP2_TMBP_like"/>
    <property type="match status" value="1"/>
</dbReference>
<proteinExistence type="inferred from homology"/>
<evidence type="ECO:0000256" key="1">
    <source>
        <dbReference type="ARBA" id="ARBA00008520"/>
    </source>
</evidence>
<organism evidence="4 5">
    <name type="scientific">Streptacidiphilus fuscans</name>
    <dbReference type="NCBI Taxonomy" id="2789292"/>
    <lineage>
        <taxon>Bacteria</taxon>
        <taxon>Bacillati</taxon>
        <taxon>Actinomycetota</taxon>
        <taxon>Actinomycetes</taxon>
        <taxon>Kitasatosporales</taxon>
        <taxon>Streptomycetaceae</taxon>
        <taxon>Streptacidiphilus</taxon>
    </lineage>
</organism>
<name>A0A931F9C7_9ACTN</name>
<evidence type="ECO:0000256" key="2">
    <source>
        <dbReference type="ARBA" id="ARBA00022448"/>
    </source>
</evidence>
<sequence>MTSSARPTTRPRIRTRIGAGVVTLLLTATGCGAGIVSGSGSGSATGQVTSITALDYYTDEPQHTQWSELLSSCGKAVGVQVEQTSVPGPSLIPKVLQQASSRTLPDLLMLDNPDLQQIAQTGALTPLDQYGIDPGGIGKGILSASTYQGKLYGLAPEVNTIALFYNKDMLSGAGVAVPRTWEQLKAAAAQLTRPGRYGMAVDANATFEGAWQFLPFLWSNGGDERQLDTPQAAQALQLWVDLVKSGSMSKSVLDWNQSDVNDQFLAGRTAMMVNGPWQIPALNQAKNLHWGVAPIPVRRPGQVSVTPLGGEVWTVPRSTSAARQEKAAQVLACVNDSTSMLTLAREHFTVPSRSAVAAAYAEQVPSMASFVQGVAAARARTGELGVRWPLAATGIYTAIQSALTGEQTPEEALKHAQQTAMGS</sequence>
<dbReference type="InterPro" id="IPR006059">
    <property type="entry name" value="SBP"/>
</dbReference>
<comment type="similarity">
    <text evidence="1">Belongs to the bacterial solute-binding protein 1 family.</text>
</comment>
<dbReference type="Gene3D" id="3.40.190.10">
    <property type="entry name" value="Periplasmic binding protein-like II"/>
    <property type="match status" value="1"/>
</dbReference>
<evidence type="ECO:0000256" key="3">
    <source>
        <dbReference type="ARBA" id="ARBA00022729"/>
    </source>
</evidence>
<dbReference type="Proteomes" id="UP000657385">
    <property type="component" value="Unassembled WGS sequence"/>
</dbReference>
<keyword evidence="2" id="KW-0813">Transport</keyword>
<dbReference type="PANTHER" id="PTHR30061">
    <property type="entry name" value="MALTOSE-BINDING PERIPLASMIC PROTEIN"/>
    <property type="match status" value="1"/>
</dbReference>
<dbReference type="SUPFAM" id="SSF53850">
    <property type="entry name" value="Periplasmic binding protein-like II"/>
    <property type="match status" value="1"/>
</dbReference>
<protein>
    <submittedName>
        <fullName evidence="4">Sugar ABC transporter substrate-binding protein</fullName>
    </submittedName>
</protein>
<evidence type="ECO:0000313" key="4">
    <source>
        <dbReference type="EMBL" id="MBF9066467.1"/>
    </source>
</evidence>
<accession>A0A931F9C7</accession>
<dbReference type="PROSITE" id="PS51257">
    <property type="entry name" value="PROKAR_LIPOPROTEIN"/>
    <property type="match status" value="1"/>
</dbReference>
<dbReference type="GO" id="GO:0042956">
    <property type="term" value="P:maltodextrin transmembrane transport"/>
    <property type="evidence" value="ECO:0007669"/>
    <property type="project" value="TreeGrafter"/>
</dbReference>
<dbReference type="GO" id="GO:0015768">
    <property type="term" value="P:maltose transport"/>
    <property type="evidence" value="ECO:0007669"/>
    <property type="project" value="TreeGrafter"/>
</dbReference>
<dbReference type="Pfam" id="PF13416">
    <property type="entry name" value="SBP_bac_8"/>
    <property type="match status" value="1"/>
</dbReference>
<reference evidence="4" key="1">
    <citation type="submission" date="2020-11" db="EMBL/GenBank/DDBJ databases">
        <title>Isolation and identification of active actinomycetes.</title>
        <authorList>
            <person name="Yu B."/>
        </authorList>
    </citation>
    <scope>NUCLEOTIDE SEQUENCE</scope>
    <source>
        <strain evidence="4">NEAU-YB345</strain>
    </source>
</reference>
<dbReference type="AlphaFoldDB" id="A0A931F9C7"/>
<comment type="caution">
    <text evidence="4">The sequence shown here is derived from an EMBL/GenBank/DDBJ whole genome shotgun (WGS) entry which is preliminary data.</text>
</comment>
<gene>
    <name evidence="4" type="ORF">I2501_00265</name>
</gene>
<dbReference type="GO" id="GO:1901982">
    <property type="term" value="F:maltose binding"/>
    <property type="evidence" value="ECO:0007669"/>
    <property type="project" value="TreeGrafter"/>
</dbReference>
<keyword evidence="3" id="KW-0732">Signal</keyword>
<dbReference type="RefSeq" id="WP_196191669.1">
    <property type="nucleotide sequence ID" value="NZ_JADPRT010000001.1"/>
</dbReference>
<dbReference type="EMBL" id="JADPRT010000001">
    <property type="protein sequence ID" value="MBF9066467.1"/>
    <property type="molecule type" value="Genomic_DNA"/>
</dbReference>
<dbReference type="GO" id="GO:0055052">
    <property type="term" value="C:ATP-binding cassette (ABC) transporter complex, substrate-binding subunit-containing"/>
    <property type="evidence" value="ECO:0007669"/>
    <property type="project" value="TreeGrafter"/>
</dbReference>
<evidence type="ECO:0000313" key="5">
    <source>
        <dbReference type="Proteomes" id="UP000657385"/>
    </source>
</evidence>
<keyword evidence="5" id="KW-1185">Reference proteome</keyword>